<keyword evidence="2" id="KW-0489">Methyltransferase</keyword>
<evidence type="ECO:0000256" key="1">
    <source>
        <dbReference type="ARBA" id="ARBA00011900"/>
    </source>
</evidence>
<dbReference type="EC" id="2.1.1.72" evidence="1"/>
<dbReference type="SUPFAM" id="SSF53335">
    <property type="entry name" value="S-adenosyl-L-methionine-dependent methyltransferases"/>
    <property type="match status" value="1"/>
</dbReference>
<dbReference type="GO" id="GO:0003677">
    <property type="term" value="F:DNA binding"/>
    <property type="evidence" value="ECO:0007669"/>
    <property type="project" value="UniProtKB-KW"/>
</dbReference>
<dbReference type="PANTHER" id="PTHR33841:SF4">
    <property type="entry name" value="RESTRICTION MODIFICATION SYSTEM DNA SPECIFICITY DOMAIN"/>
    <property type="match status" value="1"/>
</dbReference>
<name>A0A553JT25_SHEHA</name>
<accession>A0A553JT25</accession>
<evidence type="ECO:0000256" key="6">
    <source>
        <dbReference type="ARBA" id="ARBA00023125"/>
    </source>
</evidence>
<dbReference type="SUPFAM" id="SSF116734">
    <property type="entry name" value="DNA methylase specificity domain"/>
    <property type="match status" value="1"/>
</dbReference>
<dbReference type="InterPro" id="IPR044946">
    <property type="entry name" value="Restrct_endonuc_typeI_TRD_sf"/>
</dbReference>
<keyword evidence="4" id="KW-0949">S-adenosyl-L-methionine</keyword>
<evidence type="ECO:0000259" key="8">
    <source>
        <dbReference type="Pfam" id="PF07669"/>
    </source>
</evidence>
<evidence type="ECO:0000256" key="2">
    <source>
        <dbReference type="ARBA" id="ARBA00022603"/>
    </source>
</evidence>
<dbReference type="OrthoDB" id="9784823at2"/>
<dbReference type="GO" id="GO:0009307">
    <property type="term" value="P:DNA restriction-modification system"/>
    <property type="evidence" value="ECO:0007669"/>
    <property type="project" value="UniProtKB-KW"/>
</dbReference>
<gene>
    <name evidence="9" type="ORF">FN961_03840</name>
</gene>
<evidence type="ECO:0000256" key="4">
    <source>
        <dbReference type="ARBA" id="ARBA00022691"/>
    </source>
</evidence>
<feature type="domain" description="Type II methyltransferase M.TaqI-like" evidence="8">
    <location>
        <begin position="75"/>
        <end position="187"/>
    </location>
</feature>
<proteinExistence type="predicted"/>
<dbReference type="InterPro" id="IPR029063">
    <property type="entry name" value="SAM-dependent_MTases_sf"/>
</dbReference>
<keyword evidence="3" id="KW-0808">Transferase</keyword>
<comment type="caution">
    <text evidence="9">The sequence shown here is derived from an EMBL/GenBank/DDBJ whole genome shotgun (WGS) entry which is preliminary data.</text>
</comment>
<dbReference type="Proteomes" id="UP000318126">
    <property type="component" value="Unassembled WGS sequence"/>
</dbReference>
<organism evidence="9 10">
    <name type="scientific">Shewanella hanedai</name>
    <name type="common">Alteromonas hanedai</name>
    <dbReference type="NCBI Taxonomy" id="25"/>
    <lineage>
        <taxon>Bacteria</taxon>
        <taxon>Pseudomonadati</taxon>
        <taxon>Pseudomonadota</taxon>
        <taxon>Gammaproteobacteria</taxon>
        <taxon>Alteromonadales</taxon>
        <taxon>Shewanellaceae</taxon>
        <taxon>Shewanella</taxon>
    </lineage>
</organism>
<sequence>MNKRKTLAQFYTPDIIADFAVSEALKYISDEQVVAIELSAGNGQLLRALQCKAPLSHLVAVDLDCVNANLLRDRFPHAQVYTEDGIGELSEIRAGSFNLGIGNPPFLKLDLVSDFNKKLIKEELELSISDISYLRAEVFFFAQYIRLLKPDGILSIILPETIISGERTRYFREKILTLYNILSISEVSHSSFTYTEAKTHVLTIQKSPPKNEYVTINSVGSCGDIVKSIVVESNKLSYRMDFSYHEHFIDQSKPLLSDFTTIKRGKYTHKALKEHGGEYLHTTNIEKVEYTVGSEIKAGTEFATSGDLLMCRVGSRSVGKIVLYKGPDILFSDCIFRIRFEDDNLRDNFLEYVNSEQGSKKIKSLTRGVCSRYLTLHDLKSLRLDW</sequence>
<dbReference type="AlphaFoldDB" id="A0A553JT25"/>
<keyword evidence="5" id="KW-0680">Restriction system</keyword>
<evidence type="ECO:0000256" key="7">
    <source>
        <dbReference type="ARBA" id="ARBA00047942"/>
    </source>
</evidence>
<dbReference type="Gene3D" id="3.40.50.150">
    <property type="entry name" value="Vaccinia Virus protein VP39"/>
    <property type="match status" value="1"/>
</dbReference>
<dbReference type="EMBL" id="VKGK01000003">
    <property type="protein sequence ID" value="TRY15616.1"/>
    <property type="molecule type" value="Genomic_DNA"/>
</dbReference>
<reference evidence="10" key="1">
    <citation type="submission" date="2019-07" db="EMBL/GenBank/DDBJ databases">
        <title>Shewanella sp. YLB-08 draft genomic sequence.</title>
        <authorList>
            <person name="Yu L."/>
        </authorList>
    </citation>
    <scope>NUCLEOTIDE SEQUENCE [LARGE SCALE GENOMIC DNA]</scope>
    <source>
        <strain evidence="10">JCM 20706</strain>
    </source>
</reference>
<dbReference type="PRINTS" id="PR00507">
    <property type="entry name" value="N12N6MTFRASE"/>
</dbReference>
<dbReference type="RefSeq" id="WP_143563228.1">
    <property type="nucleotide sequence ID" value="NZ_BMPL01000003.1"/>
</dbReference>
<dbReference type="Pfam" id="PF07669">
    <property type="entry name" value="Eco57I"/>
    <property type="match status" value="1"/>
</dbReference>
<protein>
    <recommendedName>
        <fullName evidence="1">site-specific DNA-methyltransferase (adenine-specific)</fullName>
        <ecNumber evidence="1">2.1.1.72</ecNumber>
    </recommendedName>
</protein>
<keyword evidence="10" id="KW-1185">Reference proteome</keyword>
<dbReference type="InterPro" id="IPR050953">
    <property type="entry name" value="N4_N6_ade-DNA_methylase"/>
</dbReference>
<dbReference type="GO" id="GO:0032259">
    <property type="term" value="P:methylation"/>
    <property type="evidence" value="ECO:0007669"/>
    <property type="project" value="UniProtKB-KW"/>
</dbReference>
<dbReference type="PANTHER" id="PTHR33841">
    <property type="entry name" value="DNA METHYLTRANSFERASE YEEA-RELATED"/>
    <property type="match status" value="1"/>
</dbReference>
<evidence type="ECO:0000313" key="9">
    <source>
        <dbReference type="EMBL" id="TRY15616.1"/>
    </source>
</evidence>
<evidence type="ECO:0000256" key="5">
    <source>
        <dbReference type="ARBA" id="ARBA00022747"/>
    </source>
</evidence>
<keyword evidence="6" id="KW-0238">DNA-binding</keyword>
<dbReference type="Gene3D" id="3.90.220.20">
    <property type="entry name" value="DNA methylase specificity domains"/>
    <property type="match status" value="1"/>
</dbReference>
<dbReference type="InterPro" id="IPR011639">
    <property type="entry name" value="MethylTrfase_TaqI-like_dom"/>
</dbReference>
<comment type="catalytic activity">
    <reaction evidence="7">
        <text>a 2'-deoxyadenosine in DNA + S-adenosyl-L-methionine = an N(6)-methyl-2'-deoxyadenosine in DNA + S-adenosyl-L-homocysteine + H(+)</text>
        <dbReference type="Rhea" id="RHEA:15197"/>
        <dbReference type="Rhea" id="RHEA-COMP:12418"/>
        <dbReference type="Rhea" id="RHEA-COMP:12419"/>
        <dbReference type="ChEBI" id="CHEBI:15378"/>
        <dbReference type="ChEBI" id="CHEBI:57856"/>
        <dbReference type="ChEBI" id="CHEBI:59789"/>
        <dbReference type="ChEBI" id="CHEBI:90615"/>
        <dbReference type="ChEBI" id="CHEBI:90616"/>
        <dbReference type="EC" id="2.1.1.72"/>
    </reaction>
</comment>
<evidence type="ECO:0000256" key="3">
    <source>
        <dbReference type="ARBA" id="ARBA00022679"/>
    </source>
</evidence>
<dbReference type="GO" id="GO:0009007">
    <property type="term" value="F:site-specific DNA-methyltransferase (adenine-specific) activity"/>
    <property type="evidence" value="ECO:0007669"/>
    <property type="project" value="UniProtKB-EC"/>
</dbReference>
<evidence type="ECO:0000313" key="10">
    <source>
        <dbReference type="Proteomes" id="UP000318126"/>
    </source>
</evidence>